<feature type="region of interest" description="Disordered" evidence="1">
    <location>
        <begin position="63"/>
        <end position="83"/>
    </location>
</feature>
<keyword evidence="5" id="KW-1185">Reference proteome</keyword>
<gene>
    <name evidence="4" type="ORF">SAMN05421686_107251</name>
</gene>
<feature type="chain" id="PRO_5012094335" description="DUF4124 domain-containing protein" evidence="2">
    <location>
        <begin position="28"/>
        <end position="183"/>
    </location>
</feature>
<dbReference type="STRING" id="484498.SAMN05421686_107251"/>
<dbReference type="RefSeq" id="WP_175607909.1">
    <property type="nucleotide sequence ID" value="NZ_FTOH01000007.1"/>
</dbReference>
<evidence type="ECO:0000256" key="1">
    <source>
        <dbReference type="SAM" id="MobiDB-lite"/>
    </source>
</evidence>
<feature type="domain" description="DUF4124" evidence="3">
    <location>
        <begin position="21"/>
        <end position="73"/>
    </location>
</feature>
<organism evidence="4 5">
    <name type="scientific">Thalassolituus maritimus</name>
    <dbReference type="NCBI Taxonomy" id="484498"/>
    <lineage>
        <taxon>Bacteria</taxon>
        <taxon>Pseudomonadati</taxon>
        <taxon>Pseudomonadota</taxon>
        <taxon>Gammaproteobacteria</taxon>
        <taxon>Oceanospirillales</taxon>
        <taxon>Oceanospirillaceae</taxon>
        <taxon>Thalassolituus</taxon>
    </lineage>
</organism>
<dbReference type="AlphaFoldDB" id="A0A1N7NTK8"/>
<name>A0A1N7NTK8_9GAMM</name>
<evidence type="ECO:0000313" key="4">
    <source>
        <dbReference type="EMBL" id="SIT01650.1"/>
    </source>
</evidence>
<evidence type="ECO:0000259" key="3">
    <source>
        <dbReference type="Pfam" id="PF13511"/>
    </source>
</evidence>
<proteinExistence type="predicted"/>
<dbReference type="Proteomes" id="UP000185639">
    <property type="component" value="Unassembled WGS sequence"/>
</dbReference>
<keyword evidence="2" id="KW-0732">Signal</keyword>
<protein>
    <recommendedName>
        <fullName evidence="3">DUF4124 domain-containing protein</fullName>
    </recommendedName>
</protein>
<accession>A0A1N7NTK8</accession>
<dbReference type="InterPro" id="IPR025392">
    <property type="entry name" value="DUF4124"/>
</dbReference>
<dbReference type="Pfam" id="PF13511">
    <property type="entry name" value="DUF4124"/>
    <property type="match status" value="1"/>
</dbReference>
<dbReference type="EMBL" id="FTOH01000007">
    <property type="protein sequence ID" value="SIT01650.1"/>
    <property type="molecule type" value="Genomic_DNA"/>
</dbReference>
<reference evidence="5" key="1">
    <citation type="submission" date="2017-01" db="EMBL/GenBank/DDBJ databases">
        <authorList>
            <person name="Varghese N."/>
            <person name="Submissions S."/>
        </authorList>
    </citation>
    <scope>NUCLEOTIDE SEQUENCE [LARGE SCALE GENOMIC DNA]</scope>
    <source>
        <strain evidence="5">DSM 24913</strain>
    </source>
</reference>
<sequence length="183" mass="19567">MRHSMTTLITLLATAVVTVSSALPATAQTKVYITRDADGNPVFSDRKSAGSETHVVQELPSMPAFNVPQPERPSEESDDEPVTPAYTSLSIISPADGTTLPIGVNGDVRISGVLTPALQKKDSIVLLDAGIEIARGSQTSFQLDNLDRGEHRLHMEVRGPDGDVRISSQSITLHVKRASSLAR</sequence>
<feature type="signal peptide" evidence="2">
    <location>
        <begin position="1"/>
        <end position="27"/>
    </location>
</feature>
<evidence type="ECO:0000313" key="5">
    <source>
        <dbReference type="Proteomes" id="UP000185639"/>
    </source>
</evidence>
<evidence type="ECO:0000256" key="2">
    <source>
        <dbReference type="SAM" id="SignalP"/>
    </source>
</evidence>